<evidence type="ECO:0000313" key="2">
    <source>
        <dbReference type="Proteomes" id="UP000053647"/>
    </source>
</evidence>
<sequence length="169" mass="18502">MVVSLTETIHVAEAINPHSPRDDSMFPAAEPQAVPLPAMYEVMATHAIRQTSSNYFNQSGSKSGHYYPLPANQIAQSYRSENPPVNQPVPQWAQPDASMSTAWLKTTLMALLQGHSLLGDGSSSLYPTDFDIDLQNLARLDEVSVIIETGSSIWSSIIAENFKTDLLVI</sequence>
<protein>
    <submittedName>
        <fullName evidence="1">Uncharacterized protein</fullName>
    </submittedName>
</protein>
<organism evidence="1 2">
    <name type="scientific">Paxillus involutus ATCC 200175</name>
    <dbReference type="NCBI Taxonomy" id="664439"/>
    <lineage>
        <taxon>Eukaryota</taxon>
        <taxon>Fungi</taxon>
        <taxon>Dikarya</taxon>
        <taxon>Basidiomycota</taxon>
        <taxon>Agaricomycotina</taxon>
        <taxon>Agaricomycetes</taxon>
        <taxon>Agaricomycetidae</taxon>
        <taxon>Boletales</taxon>
        <taxon>Paxilineae</taxon>
        <taxon>Paxillaceae</taxon>
        <taxon>Paxillus</taxon>
    </lineage>
</organism>
<reference evidence="2" key="2">
    <citation type="submission" date="2015-01" db="EMBL/GenBank/DDBJ databases">
        <title>Evolutionary Origins and Diversification of the Mycorrhizal Mutualists.</title>
        <authorList>
            <consortium name="DOE Joint Genome Institute"/>
            <consortium name="Mycorrhizal Genomics Consortium"/>
            <person name="Kohler A."/>
            <person name="Kuo A."/>
            <person name="Nagy L.G."/>
            <person name="Floudas D."/>
            <person name="Copeland A."/>
            <person name="Barry K.W."/>
            <person name="Cichocki N."/>
            <person name="Veneault-Fourrey C."/>
            <person name="LaButti K."/>
            <person name="Lindquist E.A."/>
            <person name="Lipzen A."/>
            <person name="Lundell T."/>
            <person name="Morin E."/>
            <person name="Murat C."/>
            <person name="Riley R."/>
            <person name="Ohm R."/>
            <person name="Sun H."/>
            <person name="Tunlid A."/>
            <person name="Henrissat B."/>
            <person name="Grigoriev I.V."/>
            <person name="Hibbett D.S."/>
            <person name="Martin F."/>
        </authorList>
    </citation>
    <scope>NUCLEOTIDE SEQUENCE [LARGE SCALE GENOMIC DNA]</scope>
    <source>
        <strain evidence="2">ATCC 200175</strain>
    </source>
</reference>
<accession>A0A0C9TAL5</accession>
<dbReference type="HOGENOM" id="CLU_134556_0_0_1"/>
<reference evidence="1 2" key="1">
    <citation type="submission" date="2014-06" db="EMBL/GenBank/DDBJ databases">
        <authorList>
            <consortium name="DOE Joint Genome Institute"/>
            <person name="Kuo A."/>
            <person name="Kohler A."/>
            <person name="Nagy L.G."/>
            <person name="Floudas D."/>
            <person name="Copeland A."/>
            <person name="Barry K.W."/>
            <person name="Cichocki N."/>
            <person name="Veneault-Fourrey C."/>
            <person name="LaButti K."/>
            <person name="Lindquist E.A."/>
            <person name="Lipzen A."/>
            <person name="Lundell T."/>
            <person name="Morin E."/>
            <person name="Murat C."/>
            <person name="Sun H."/>
            <person name="Tunlid A."/>
            <person name="Henrissat B."/>
            <person name="Grigoriev I.V."/>
            <person name="Hibbett D.S."/>
            <person name="Martin F."/>
            <person name="Nordberg H.P."/>
            <person name="Cantor M.N."/>
            <person name="Hua S.X."/>
        </authorList>
    </citation>
    <scope>NUCLEOTIDE SEQUENCE [LARGE SCALE GENOMIC DNA]</scope>
    <source>
        <strain evidence="1 2">ATCC 200175</strain>
    </source>
</reference>
<evidence type="ECO:0000313" key="1">
    <source>
        <dbReference type="EMBL" id="KIJ05227.1"/>
    </source>
</evidence>
<proteinExistence type="predicted"/>
<gene>
    <name evidence="1" type="ORF">PAXINDRAFT_21494</name>
</gene>
<dbReference type="EMBL" id="KN821140">
    <property type="protein sequence ID" value="KIJ05227.1"/>
    <property type="molecule type" value="Genomic_DNA"/>
</dbReference>
<dbReference type="AlphaFoldDB" id="A0A0C9TAL5"/>
<name>A0A0C9TAL5_PAXIN</name>
<keyword evidence="2" id="KW-1185">Reference proteome</keyword>
<dbReference type="Proteomes" id="UP000053647">
    <property type="component" value="Unassembled WGS sequence"/>
</dbReference>